<protein>
    <submittedName>
        <fullName evidence="1">Phosphoadenosine phosphosulfate reductase</fullName>
    </submittedName>
</protein>
<name>A0A444MBI9_9RHOB</name>
<organism evidence="1 2">
    <name type="scientific">Falsigemmobacter intermedius</name>
    <dbReference type="NCBI Taxonomy" id="1553448"/>
    <lineage>
        <taxon>Bacteria</taxon>
        <taxon>Pseudomonadati</taxon>
        <taxon>Pseudomonadota</taxon>
        <taxon>Alphaproteobacteria</taxon>
        <taxon>Rhodobacterales</taxon>
        <taxon>Paracoccaceae</taxon>
        <taxon>Falsigemmobacter</taxon>
    </lineage>
</organism>
<comment type="caution">
    <text evidence="1">The sequence shown here is derived from an EMBL/GenBank/DDBJ whole genome shotgun (WGS) entry which is preliminary data.</text>
</comment>
<sequence length="309" mass="34345">MPAPWLQHLRDLAGEDGFLEPAGQDNLALYLAGGTDLLVCFADLTSLCQRSIGDYPMAWRTARQSGWSLLVLISETNGWFREASLWEWLDARADEAFFENYDRVLFYGSGPGAHAACAFSAAAPGSCVLALSPVATLDPELAGWDNRWPEMRRSDFRSRYGYGPDMLCAAAAATLIFDPEVPEDAMHSALYHKDFVQRLKMPGAGRSPERLLADCAILEPLLQAAMSDRLTPAYFARLWRQRRNSSAWLQSRAARAAGSEQPCREALMLAQALALDPDQPRLQRRYALLTGRSGEEMAEARSRWKAPQS</sequence>
<proteinExistence type="predicted"/>
<keyword evidence="2" id="KW-1185">Reference proteome</keyword>
<dbReference type="Proteomes" id="UP000287168">
    <property type="component" value="Unassembled WGS sequence"/>
</dbReference>
<accession>A0A444MBI9</accession>
<evidence type="ECO:0000313" key="1">
    <source>
        <dbReference type="EMBL" id="RWY41099.1"/>
    </source>
</evidence>
<gene>
    <name evidence="1" type="ORF">EP867_10340</name>
</gene>
<dbReference type="OrthoDB" id="7840273at2"/>
<evidence type="ECO:0000313" key="2">
    <source>
        <dbReference type="Proteomes" id="UP000287168"/>
    </source>
</evidence>
<dbReference type="AlphaFoldDB" id="A0A444MBI9"/>
<reference evidence="1 2" key="1">
    <citation type="journal article" date="2015" name="Int. J. Syst. Evol. Microbiol.">
        <title>Gemmobacter intermedius sp. nov., isolated from a white stork (Ciconia ciconia).</title>
        <authorList>
            <person name="Kampfer P."/>
            <person name="Jerzak L."/>
            <person name="Wilharm G."/>
            <person name="Golke J."/>
            <person name="Busse H.J."/>
            <person name="Glaeser S.P."/>
        </authorList>
    </citation>
    <scope>NUCLEOTIDE SEQUENCE [LARGE SCALE GENOMIC DNA]</scope>
    <source>
        <strain evidence="1 2">119/4</strain>
    </source>
</reference>
<dbReference type="RefSeq" id="WP_128488855.1">
    <property type="nucleotide sequence ID" value="NZ_JBHLXB010000159.1"/>
</dbReference>
<dbReference type="EMBL" id="SBLC01000012">
    <property type="protein sequence ID" value="RWY41099.1"/>
    <property type="molecule type" value="Genomic_DNA"/>
</dbReference>